<gene>
    <name evidence="2" type="ORF">CHLNCDRAFT_140653</name>
</gene>
<organism evidence="3">
    <name type="scientific">Chlorella variabilis</name>
    <name type="common">Green alga</name>
    <dbReference type="NCBI Taxonomy" id="554065"/>
    <lineage>
        <taxon>Eukaryota</taxon>
        <taxon>Viridiplantae</taxon>
        <taxon>Chlorophyta</taxon>
        <taxon>core chlorophytes</taxon>
        <taxon>Trebouxiophyceae</taxon>
        <taxon>Chlorellales</taxon>
        <taxon>Chlorellaceae</taxon>
        <taxon>Chlorella clade</taxon>
        <taxon>Chlorella</taxon>
    </lineage>
</organism>
<evidence type="ECO:0000313" key="2">
    <source>
        <dbReference type="EMBL" id="EFN58545.1"/>
    </source>
</evidence>
<evidence type="ECO:0000256" key="1">
    <source>
        <dbReference type="ARBA" id="ARBA00005437"/>
    </source>
</evidence>
<dbReference type="GeneID" id="17358311"/>
<dbReference type="InterPro" id="IPR038595">
    <property type="entry name" value="LOR_sf"/>
</dbReference>
<reference evidence="2 3" key="1">
    <citation type="journal article" date="2010" name="Plant Cell">
        <title>The Chlorella variabilis NC64A genome reveals adaptation to photosymbiosis, coevolution with viruses, and cryptic sex.</title>
        <authorList>
            <person name="Blanc G."/>
            <person name="Duncan G."/>
            <person name="Agarkova I."/>
            <person name="Borodovsky M."/>
            <person name="Gurnon J."/>
            <person name="Kuo A."/>
            <person name="Lindquist E."/>
            <person name="Lucas S."/>
            <person name="Pangilinan J."/>
            <person name="Polle J."/>
            <person name="Salamov A."/>
            <person name="Terry A."/>
            <person name="Yamada T."/>
            <person name="Dunigan D.D."/>
            <person name="Grigoriev I.V."/>
            <person name="Claverie J.M."/>
            <person name="Van Etten J.L."/>
        </authorList>
    </citation>
    <scope>NUCLEOTIDE SEQUENCE [LARGE SCALE GENOMIC DNA]</scope>
    <source>
        <strain evidence="2 3">NC64A</strain>
    </source>
</reference>
<evidence type="ECO:0000313" key="3">
    <source>
        <dbReference type="Proteomes" id="UP000008141"/>
    </source>
</evidence>
<keyword evidence="3" id="KW-1185">Reference proteome</keyword>
<dbReference type="InterPro" id="IPR007612">
    <property type="entry name" value="LOR"/>
</dbReference>
<comment type="similarity">
    <text evidence="1">Belongs to the LOR family.</text>
</comment>
<dbReference type="SUPFAM" id="SSF54518">
    <property type="entry name" value="Tubby C-terminal domain-like"/>
    <property type="match status" value="1"/>
</dbReference>
<protein>
    <submittedName>
        <fullName evidence="2">Expressed protein</fullName>
    </submittedName>
</protein>
<dbReference type="InterPro" id="IPR025659">
    <property type="entry name" value="Tubby-like_C"/>
</dbReference>
<name>E1Z5W2_CHLVA</name>
<dbReference type="RefSeq" id="XP_005850647.1">
    <property type="nucleotide sequence ID" value="XM_005850585.1"/>
</dbReference>
<dbReference type="Proteomes" id="UP000008141">
    <property type="component" value="Unassembled WGS sequence"/>
</dbReference>
<dbReference type="eggNOG" id="ENOG502RZET">
    <property type="taxonomic scope" value="Eukaryota"/>
</dbReference>
<dbReference type="AlphaFoldDB" id="E1Z5W2"/>
<dbReference type="EMBL" id="GL433837">
    <property type="protein sequence ID" value="EFN58545.1"/>
    <property type="molecule type" value="Genomic_DNA"/>
</dbReference>
<dbReference type="InParanoid" id="E1Z5W2"/>
<sequence>MTEVEKLQADPQFAIELVLGPPCPELVPQDASRGLKFAGHFTSAPQQFVFKKAHLSGDDFRIFNKEGHLVCVSHHEGKNPYESLDPLGLSNQPQRLEWKSLTWVTGYHGMPSFKIRPKALSRHGRQHVVDYQGAQVFFSVGNKSRLSTMSVRHNMEVCQGEGSEVVYEIEADLAGRTLQFKNPQGQLVAVAQKSTKALIMNAALGGGSEMAVDVAAGVDWTAILACIMAIQQVGAHMAKDAFGNFVAAPLANQAQDAALEATGLDGIANQLGSLTNSGIRKFSQANHMYQQFFK</sequence>
<dbReference type="Gene3D" id="2.40.160.200">
    <property type="entry name" value="LURP1-related"/>
    <property type="match status" value="1"/>
</dbReference>
<dbReference type="Pfam" id="PF04525">
    <property type="entry name" value="LOR"/>
    <property type="match status" value="1"/>
</dbReference>
<dbReference type="KEGG" id="cvr:CHLNCDRAFT_140653"/>
<dbReference type="OMA" id="HILGEWE"/>
<dbReference type="OrthoDB" id="2247at2759"/>
<proteinExistence type="inferred from homology"/>
<accession>E1Z5W2</accession>